<organism evidence="1 2">
    <name type="scientific">Methylocystis heyeri</name>
    <dbReference type="NCBI Taxonomy" id="391905"/>
    <lineage>
        <taxon>Bacteria</taxon>
        <taxon>Pseudomonadati</taxon>
        <taxon>Pseudomonadota</taxon>
        <taxon>Alphaproteobacteria</taxon>
        <taxon>Hyphomicrobiales</taxon>
        <taxon>Methylocystaceae</taxon>
        <taxon>Methylocystis</taxon>
    </lineage>
</organism>
<dbReference type="Proteomes" id="UP000309061">
    <property type="component" value="Chromosome"/>
</dbReference>
<name>A0A6B8KHG6_9HYPH</name>
<sequence>MSFNIFLINFHNGEPFPFPFSLFQKSFGSYCSDQTGDCWRLDYPDGGWCDIDGEPMDGFGVS</sequence>
<dbReference type="AlphaFoldDB" id="A0A6B8KHG6"/>
<dbReference type="OrthoDB" id="6432757at2"/>
<gene>
    <name evidence="1" type="ORF">H2LOC_012520</name>
</gene>
<proteinExistence type="predicted"/>
<dbReference type="RefSeq" id="WP_136496690.1">
    <property type="nucleotide sequence ID" value="NZ_CP046052.1"/>
</dbReference>
<reference evidence="1 2" key="1">
    <citation type="submission" date="2019-11" db="EMBL/GenBank/DDBJ databases">
        <title>The genome sequence of Methylocystis heyeri.</title>
        <authorList>
            <person name="Oshkin I.Y."/>
            <person name="Miroshnikov K."/>
            <person name="Dedysh S.N."/>
        </authorList>
    </citation>
    <scope>NUCLEOTIDE SEQUENCE [LARGE SCALE GENOMIC DNA]</scope>
    <source>
        <strain evidence="1 2">H2</strain>
    </source>
</reference>
<dbReference type="KEGG" id="mhey:H2LOC_012520"/>
<keyword evidence="2" id="KW-1185">Reference proteome</keyword>
<protein>
    <submittedName>
        <fullName evidence="1">Uncharacterized protein</fullName>
    </submittedName>
</protein>
<evidence type="ECO:0000313" key="2">
    <source>
        <dbReference type="Proteomes" id="UP000309061"/>
    </source>
</evidence>
<dbReference type="EMBL" id="CP046052">
    <property type="protein sequence ID" value="QGM46451.1"/>
    <property type="molecule type" value="Genomic_DNA"/>
</dbReference>
<evidence type="ECO:0000313" key="1">
    <source>
        <dbReference type="EMBL" id="QGM46451.1"/>
    </source>
</evidence>
<accession>A0A6B8KHG6</accession>